<gene>
    <name evidence="3" type="ORF">ABXS05_03490</name>
</gene>
<dbReference type="SUPFAM" id="SSF52949">
    <property type="entry name" value="Macro domain-like"/>
    <property type="match status" value="1"/>
</dbReference>
<sequence length="152" mass="16486">MHVIQGDLVALALDGHFDVIIHGCNCQCQMGKGIALTIKQRFPEAYAADLRTVKGDASKLGTFSSATIQRATSTFTVVNAYTQFHWRGEGVKADYGAIRQAMRAVKSNFSGQRIGYPRIGAGLAGGDWDVIAALIDEELDGQDHTLVEFTPR</sequence>
<proteinExistence type="predicted"/>
<dbReference type="PROSITE" id="PS51154">
    <property type="entry name" value="MACRO"/>
    <property type="match status" value="1"/>
</dbReference>
<dbReference type="Pfam" id="PF01661">
    <property type="entry name" value="Macro"/>
    <property type="match status" value="1"/>
</dbReference>
<name>A0ABV3PG46_9HYPH</name>
<dbReference type="Proteomes" id="UP001555786">
    <property type="component" value="Unassembled WGS sequence"/>
</dbReference>
<comment type="caution">
    <text evidence="3">The sequence shown here is derived from an EMBL/GenBank/DDBJ whole genome shotgun (WGS) entry which is preliminary data.</text>
</comment>
<organism evidence="3 4">
    <name type="scientific">Labrys neptuniae</name>
    <dbReference type="NCBI Taxonomy" id="376174"/>
    <lineage>
        <taxon>Bacteria</taxon>
        <taxon>Pseudomonadati</taxon>
        <taxon>Pseudomonadota</taxon>
        <taxon>Alphaproteobacteria</taxon>
        <taxon>Hyphomicrobiales</taxon>
        <taxon>Xanthobacteraceae</taxon>
        <taxon>Labrys</taxon>
    </lineage>
</organism>
<dbReference type="SMART" id="SM00506">
    <property type="entry name" value="A1pp"/>
    <property type="match status" value="1"/>
</dbReference>
<protein>
    <submittedName>
        <fullName evidence="3">Macro domain-containing protein</fullName>
    </submittedName>
</protein>
<dbReference type="PANTHER" id="PTHR12521">
    <property type="entry name" value="PROTEIN C6ORF130"/>
    <property type="match status" value="1"/>
</dbReference>
<evidence type="ECO:0000313" key="4">
    <source>
        <dbReference type="Proteomes" id="UP001555786"/>
    </source>
</evidence>
<dbReference type="PANTHER" id="PTHR12521:SF0">
    <property type="entry name" value="ADP-RIBOSE GLYCOHYDROLASE OARD1"/>
    <property type="match status" value="1"/>
</dbReference>
<reference evidence="3 4" key="1">
    <citation type="submission" date="2024-07" db="EMBL/GenBank/DDBJ databases">
        <title>Description of Labrys sedimenti sp. nov., isolated from a diclofenac-degrading enrichment culture.</title>
        <authorList>
            <person name="Tancsics A."/>
            <person name="Csepanyi A."/>
        </authorList>
    </citation>
    <scope>NUCLEOTIDE SEQUENCE [LARGE SCALE GENOMIC DNA]</scope>
    <source>
        <strain evidence="3 4">LMG 23578</strain>
    </source>
</reference>
<evidence type="ECO:0000313" key="3">
    <source>
        <dbReference type="EMBL" id="MEW9304587.1"/>
    </source>
</evidence>
<accession>A0ABV3PG46</accession>
<dbReference type="InterPro" id="IPR050892">
    <property type="entry name" value="ADP-ribose_metab_enzymes"/>
</dbReference>
<feature type="domain" description="Macro" evidence="2">
    <location>
        <begin position="1"/>
        <end position="152"/>
    </location>
</feature>
<dbReference type="InterPro" id="IPR002589">
    <property type="entry name" value="Macro_dom"/>
</dbReference>
<dbReference type="EMBL" id="JBFNQD010000001">
    <property type="protein sequence ID" value="MEW9304587.1"/>
    <property type="molecule type" value="Genomic_DNA"/>
</dbReference>
<dbReference type="InterPro" id="IPR043472">
    <property type="entry name" value="Macro_dom-like"/>
</dbReference>
<evidence type="ECO:0000256" key="1">
    <source>
        <dbReference type="ARBA" id="ARBA00035885"/>
    </source>
</evidence>
<evidence type="ECO:0000259" key="2">
    <source>
        <dbReference type="PROSITE" id="PS51154"/>
    </source>
</evidence>
<keyword evidence="4" id="KW-1185">Reference proteome</keyword>
<dbReference type="RefSeq" id="WP_367622943.1">
    <property type="nucleotide sequence ID" value="NZ_JBFNQD010000001.1"/>
</dbReference>
<dbReference type="Gene3D" id="3.40.220.10">
    <property type="entry name" value="Leucine Aminopeptidase, subunit E, domain 1"/>
    <property type="match status" value="1"/>
</dbReference>
<comment type="catalytic activity">
    <reaction evidence="1">
        <text>an N-(ADP-alpha-D-ribosyl)-thymidine in DNA + H2O = a thymidine in DNA + ADP-D-ribose</text>
        <dbReference type="Rhea" id="RHEA:71655"/>
        <dbReference type="Rhea" id="RHEA-COMP:13556"/>
        <dbReference type="Rhea" id="RHEA-COMP:18051"/>
        <dbReference type="ChEBI" id="CHEBI:15377"/>
        <dbReference type="ChEBI" id="CHEBI:57967"/>
        <dbReference type="ChEBI" id="CHEBI:137386"/>
        <dbReference type="ChEBI" id="CHEBI:191199"/>
    </reaction>
    <physiologicalReaction direction="left-to-right" evidence="1">
        <dbReference type="Rhea" id="RHEA:71656"/>
    </physiologicalReaction>
</comment>